<keyword evidence="3" id="KW-1185">Reference proteome</keyword>
<gene>
    <name evidence="2" type="ORF">GPUN_2342</name>
</gene>
<dbReference type="Pfam" id="PF03061">
    <property type="entry name" value="4HBT"/>
    <property type="match status" value="1"/>
</dbReference>
<accession>H5TDT0</accession>
<dbReference type="EMBL" id="BAET01000029">
    <property type="protein sequence ID" value="GAB56457.1"/>
    <property type="molecule type" value="Genomic_DNA"/>
</dbReference>
<protein>
    <recommendedName>
        <fullName evidence="1">Thioesterase domain-containing protein</fullName>
    </recommendedName>
</protein>
<comment type="caution">
    <text evidence="2">The sequence shown here is derived from an EMBL/GenBank/DDBJ whole genome shotgun (WGS) entry which is preliminary data.</text>
</comment>
<sequence length="82" mass="9235">MAMFVDASYHFLNRVLAWSGKDSQKNNIGWADVKHTIEYLIEVRSGQLLDITGVLTRVGGKSMTVSYDMRVRANKSIKEATN</sequence>
<evidence type="ECO:0000259" key="1">
    <source>
        <dbReference type="Pfam" id="PF03061"/>
    </source>
</evidence>
<name>H5TDT0_9ALTE</name>
<dbReference type="OrthoDB" id="7597365at2"/>
<reference evidence="2 3" key="1">
    <citation type="journal article" date="2012" name="J. Bacteriol.">
        <title>Genome sequence of proteorhodopsin-containing sea ice bacterium Glaciecola punicea ACAM 611T.</title>
        <authorList>
            <person name="Qin Q.-L."/>
            <person name="Xie B.-B."/>
            <person name="Shu Y.-L."/>
            <person name="Rong J.-C."/>
            <person name="Zhao D.-L."/>
            <person name="Zhang X.-Y."/>
            <person name="Chen X.-L."/>
            <person name="Zhou B.-C."/>
            <person name="Zhanga Y.-Z."/>
        </authorList>
    </citation>
    <scope>NUCLEOTIDE SEQUENCE [LARGE SCALE GENOMIC DNA]</scope>
    <source>
        <strain evidence="2 3">ACAM 611</strain>
    </source>
</reference>
<evidence type="ECO:0000313" key="3">
    <source>
        <dbReference type="Proteomes" id="UP000053586"/>
    </source>
</evidence>
<dbReference type="Proteomes" id="UP000053586">
    <property type="component" value="Unassembled WGS sequence"/>
</dbReference>
<dbReference type="eggNOG" id="COG0824">
    <property type="taxonomic scope" value="Bacteria"/>
</dbReference>
<dbReference type="Gene3D" id="3.10.129.10">
    <property type="entry name" value="Hotdog Thioesterase"/>
    <property type="match status" value="1"/>
</dbReference>
<dbReference type="GO" id="GO:0016790">
    <property type="term" value="F:thiolester hydrolase activity"/>
    <property type="evidence" value="ECO:0007669"/>
    <property type="project" value="UniProtKB-ARBA"/>
</dbReference>
<dbReference type="SUPFAM" id="SSF54637">
    <property type="entry name" value="Thioesterase/thiol ester dehydrase-isomerase"/>
    <property type="match status" value="1"/>
</dbReference>
<dbReference type="STRING" id="56804.BAE46_13515"/>
<feature type="domain" description="Thioesterase" evidence="1">
    <location>
        <begin position="33"/>
        <end position="71"/>
    </location>
</feature>
<organism evidence="2 3">
    <name type="scientific">Glaciecola punicea ACAM 611</name>
    <dbReference type="NCBI Taxonomy" id="1121923"/>
    <lineage>
        <taxon>Bacteria</taxon>
        <taxon>Pseudomonadati</taxon>
        <taxon>Pseudomonadota</taxon>
        <taxon>Gammaproteobacteria</taxon>
        <taxon>Alteromonadales</taxon>
        <taxon>Alteromonadaceae</taxon>
        <taxon>Glaciecola</taxon>
    </lineage>
</organism>
<evidence type="ECO:0000313" key="2">
    <source>
        <dbReference type="EMBL" id="GAB56457.1"/>
    </source>
</evidence>
<reference evidence="2 3" key="2">
    <citation type="journal article" date="2017" name="Antonie Van Leeuwenhoek">
        <title>Rhizobium rhizosphaerae sp. nov., a novel species isolated from rice rhizosphere.</title>
        <authorList>
            <person name="Zhao J.J."/>
            <person name="Zhang J."/>
            <person name="Zhang R.J."/>
            <person name="Zhang C.W."/>
            <person name="Yin H.Q."/>
            <person name="Zhang X.X."/>
        </authorList>
    </citation>
    <scope>NUCLEOTIDE SEQUENCE [LARGE SCALE GENOMIC DNA]</scope>
    <source>
        <strain evidence="2 3">ACAM 611</strain>
    </source>
</reference>
<dbReference type="RefSeq" id="WP_006006628.1">
    <property type="nucleotide sequence ID" value="NZ_BAET01000029.1"/>
</dbReference>
<dbReference type="InterPro" id="IPR029069">
    <property type="entry name" value="HotDog_dom_sf"/>
</dbReference>
<dbReference type="InterPro" id="IPR006683">
    <property type="entry name" value="Thioestr_dom"/>
</dbReference>
<dbReference type="AlphaFoldDB" id="H5TDT0"/>
<proteinExistence type="predicted"/>